<evidence type="ECO:0000259" key="2">
    <source>
        <dbReference type="Pfam" id="PF22747"/>
    </source>
</evidence>
<dbReference type="Pfam" id="PF22747">
    <property type="entry name" value="Zn_ribbon_DUF2089"/>
    <property type="match status" value="1"/>
</dbReference>
<reference evidence="3 4" key="1">
    <citation type="submission" date="2015-09" db="EMBL/GenBank/DDBJ databases">
        <title>Draft genome sequence of Kouleothrix aurantiaca JCM 19913.</title>
        <authorList>
            <person name="Hemp J."/>
        </authorList>
    </citation>
    <scope>NUCLEOTIDE SEQUENCE [LARGE SCALE GENOMIC DNA]</scope>
    <source>
        <strain evidence="3 4">COM-B</strain>
    </source>
</reference>
<keyword evidence="4" id="KW-1185">Reference proteome</keyword>
<name>A0A0P9DAT7_9CHLR</name>
<feature type="domain" description="DUF2089" evidence="2">
    <location>
        <begin position="8"/>
        <end position="37"/>
    </location>
</feature>
<evidence type="ECO:0000313" key="3">
    <source>
        <dbReference type="EMBL" id="KPV52855.1"/>
    </source>
</evidence>
<evidence type="ECO:0000313" key="4">
    <source>
        <dbReference type="Proteomes" id="UP000050509"/>
    </source>
</evidence>
<dbReference type="InterPro" id="IPR053957">
    <property type="entry name" value="DUF2089_Zn_ribbon"/>
</dbReference>
<feature type="domain" description="DUF2089" evidence="1">
    <location>
        <begin position="41"/>
        <end position="86"/>
    </location>
</feature>
<evidence type="ECO:0000259" key="1">
    <source>
        <dbReference type="Pfam" id="PF09862"/>
    </source>
</evidence>
<dbReference type="AlphaFoldDB" id="A0A0P9DAT7"/>
<comment type="caution">
    <text evidence="3">The sequence shown here is derived from an EMBL/GenBank/DDBJ whole genome shotgun (WGS) entry which is preliminary data.</text>
</comment>
<dbReference type="InterPro" id="IPR018658">
    <property type="entry name" value="DUF2089"/>
</dbReference>
<sequence length="122" mass="13369">MYPLLTTCPVCGGELHAVRLACNDCHSGIDGQFTLGWIGRLSREQLEFVELMVKNRGNINSVAGDLRVAYNTARSRLDDIVAAPGYSAPPAEENGRPDRRAVLDRLAAKEISVEEAMKLLRS</sequence>
<proteinExistence type="predicted"/>
<gene>
    <name evidence="3" type="ORF">SE17_12985</name>
</gene>
<dbReference type="Pfam" id="PF09862">
    <property type="entry name" value="DUF2089"/>
    <property type="match status" value="1"/>
</dbReference>
<accession>A0A0P9DAT7</accession>
<organism evidence="3 4">
    <name type="scientific">Kouleothrix aurantiaca</name>
    <dbReference type="NCBI Taxonomy" id="186479"/>
    <lineage>
        <taxon>Bacteria</taxon>
        <taxon>Bacillati</taxon>
        <taxon>Chloroflexota</taxon>
        <taxon>Chloroflexia</taxon>
        <taxon>Chloroflexales</taxon>
        <taxon>Roseiflexineae</taxon>
        <taxon>Roseiflexaceae</taxon>
        <taxon>Kouleothrix</taxon>
    </lineage>
</organism>
<protein>
    <submittedName>
        <fullName evidence="3">Fis family transcriptional regulator</fullName>
    </submittedName>
</protein>
<dbReference type="Proteomes" id="UP000050509">
    <property type="component" value="Unassembled WGS sequence"/>
</dbReference>
<dbReference type="EMBL" id="LJCR01000410">
    <property type="protein sequence ID" value="KPV52855.1"/>
    <property type="molecule type" value="Genomic_DNA"/>
</dbReference>